<dbReference type="EMBL" id="LNYH01000032">
    <property type="protein sequence ID" value="KTD30485.1"/>
    <property type="molecule type" value="Genomic_DNA"/>
</dbReference>
<comment type="subcellular location">
    <subcellularLocation>
        <location evidence="2 9 11">Cytoplasm</location>
    </subcellularLocation>
</comment>
<keyword evidence="8 9" id="KW-0413">Isomerase</keyword>
<dbReference type="GO" id="GO:0000162">
    <property type="term" value="P:L-tryptophan biosynthetic process"/>
    <property type="evidence" value="ECO:0007669"/>
    <property type="project" value="TreeGrafter"/>
</dbReference>
<evidence type="ECO:0000256" key="10">
    <source>
        <dbReference type="RuleBase" id="RU003657"/>
    </source>
</evidence>
<evidence type="ECO:0000256" key="6">
    <source>
        <dbReference type="ARBA" id="ARBA00022605"/>
    </source>
</evidence>
<dbReference type="HAMAP" id="MF_01014">
    <property type="entry name" value="HisA"/>
    <property type="match status" value="1"/>
</dbReference>
<dbReference type="GO" id="GO:0005737">
    <property type="term" value="C:cytoplasm"/>
    <property type="evidence" value="ECO:0007669"/>
    <property type="project" value="UniProtKB-SubCell"/>
</dbReference>
<evidence type="ECO:0000256" key="3">
    <source>
        <dbReference type="ARBA" id="ARBA00005133"/>
    </source>
</evidence>
<comment type="catalytic activity">
    <reaction evidence="1 9 11">
        <text>1-(5-phospho-beta-D-ribosyl)-5-[(5-phospho-beta-D-ribosylamino)methylideneamino]imidazole-4-carboxamide = 5-[(5-phospho-1-deoxy-D-ribulos-1-ylimino)methylamino]-1-(5-phospho-beta-D-ribosyl)imidazole-4-carboxamide</text>
        <dbReference type="Rhea" id="RHEA:15469"/>
        <dbReference type="ChEBI" id="CHEBI:58435"/>
        <dbReference type="ChEBI" id="CHEBI:58525"/>
        <dbReference type="EC" id="5.3.1.16"/>
    </reaction>
</comment>
<evidence type="ECO:0000256" key="11">
    <source>
        <dbReference type="RuleBase" id="RU003658"/>
    </source>
</evidence>
<dbReference type="InterPro" id="IPR044524">
    <property type="entry name" value="Isoase_HisA-like"/>
</dbReference>
<protein>
    <recommendedName>
        <fullName evidence="9 11">1-(5-phosphoribosyl)-5-[(5-phosphoribosylamino)methylideneamino] imidazole-4-carboxamide isomerase</fullName>
        <ecNumber evidence="9 11">5.3.1.16</ecNumber>
    </recommendedName>
    <alternativeName>
        <fullName evidence="9">Phosphoribosylformimino-5-aminoimidazole carboxamide ribotide isomerase</fullName>
    </alternativeName>
</protein>
<dbReference type="STRING" id="454.Lisr_0747"/>
<dbReference type="SUPFAM" id="SSF51366">
    <property type="entry name" value="Ribulose-phoshate binding barrel"/>
    <property type="match status" value="1"/>
</dbReference>
<keyword evidence="13" id="KW-1185">Reference proteome</keyword>
<dbReference type="PANTHER" id="PTHR43090:SF2">
    <property type="entry name" value="1-(5-PHOSPHORIBOSYL)-5-[(5-PHOSPHORIBOSYLAMINO)METHYLIDENEAMINO] IMIDAZOLE-4-CARBOXAMIDE ISOMERASE"/>
    <property type="match status" value="1"/>
</dbReference>
<comment type="caution">
    <text evidence="12">The sequence shown here is derived from an EMBL/GenBank/DDBJ whole genome shotgun (WGS) entry which is preliminary data.</text>
</comment>
<gene>
    <name evidence="9 12" type="primary">hisA</name>
    <name evidence="12" type="ORF">Lisr_0747</name>
</gene>
<keyword evidence="7 9" id="KW-0368">Histidine biosynthesis</keyword>
<dbReference type="PANTHER" id="PTHR43090">
    <property type="entry name" value="1-(5-PHOSPHORIBOSYL)-5-[(5-PHOSPHORIBOSYLAMINO)METHYLIDENEAMINO] IMIDAZOLE-4-CARBOXAMIDE ISOMERASE"/>
    <property type="match status" value="1"/>
</dbReference>
<keyword evidence="6 9" id="KW-0028">Amino-acid biosynthesis</keyword>
<evidence type="ECO:0000256" key="9">
    <source>
        <dbReference type="HAMAP-Rule" id="MF_01014"/>
    </source>
</evidence>
<comment type="similarity">
    <text evidence="4 9 10">Belongs to the HisA/HisF family.</text>
</comment>
<dbReference type="NCBIfam" id="TIGR00007">
    <property type="entry name" value="1-(5-phosphoribosyl)-5-[(5-phosphoribosylamino)methylideneamino]imidazole-4-carboxamide isomerase"/>
    <property type="match status" value="1"/>
</dbReference>
<dbReference type="GO" id="GO:0000105">
    <property type="term" value="P:L-histidine biosynthetic process"/>
    <property type="evidence" value="ECO:0007669"/>
    <property type="project" value="UniProtKB-UniRule"/>
</dbReference>
<dbReference type="UniPathway" id="UPA00031">
    <property type="reaction ID" value="UER00009"/>
</dbReference>
<reference evidence="12 13" key="1">
    <citation type="submission" date="2015-11" db="EMBL/GenBank/DDBJ databases">
        <title>Genomic analysis of 38 Legionella species identifies large and diverse effector repertoires.</title>
        <authorList>
            <person name="Burstein D."/>
            <person name="Amaro F."/>
            <person name="Zusman T."/>
            <person name="Lifshitz Z."/>
            <person name="Cohen O."/>
            <person name="Gilbert J.A."/>
            <person name="Pupko T."/>
            <person name="Shuman H.A."/>
            <person name="Segal G."/>
        </authorList>
    </citation>
    <scope>NUCLEOTIDE SEQUENCE [LARGE SCALE GENOMIC DNA]</scope>
    <source>
        <strain evidence="12 13">Bercovier 4</strain>
    </source>
</reference>
<evidence type="ECO:0000256" key="8">
    <source>
        <dbReference type="ARBA" id="ARBA00023235"/>
    </source>
</evidence>
<evidence type="ECO:0000256" key="4">
    <source>
        <dbReference type="ARBA" id="ARBA00009667"/>
    </source>
</evidence>
<dbReference type="PATRIC" id="fig|454.4.peg.804"/>
<sequence length="248" mass="27555">MLIIPAIDIYQGQCVRLRQGRFNEMTIYPERPETLAARYTKQGIKRLHLVDLEGAKAGEMKQLPLMSTIAASTIKVQAGGGIRSLATAEACLKTGVEQLVIGSIAVTDRDLTSKIIQKIQPERVILALDVRIEDKLPQLSVHGWQTSTKHHLWDVVSEYQQLGITHILCTDIACDGMMKGPNFNLYEEAIERFPAVRWQASGGVRHWQDIQALEKLGVNAVILGRLLYESDFDLSGAIDVSEANYSLS</sequence>
<feature type="active site" description="Proton acceptor" evidence="9">
    <location>
        <position position="8"/>
    </location>
</feature>
<evidence type="ECO:0000313" key="12">
    <source>
        <dbReference type="EMBL" id="KTD30485.1"/>
    </source>
</evidence>
<feature type="active site" description="Proton donor" evidence="9">
    <location>
        <position position="129"/>
    </location>
</feature>
<dbReference type="InterPro" id="IPR023016">
    <property type="entry name" value="HisA/PriA"/>
</dbReference>
<evidence type="ECO:0000313" key="13">
    <source>
        <dbReference type="Proteomes" id="UP000054761"/>
    </source>
</evidence>
<evidence type="ECO:0000256" key="5">
    <source>
        <dbReference type="ARBA" id="ARBA00022490"/>
    </source>
</evidence>
<dbReference type="InterPro" id="IPR006062">
    <property type="entry name" value="His_biosynth"/>
</dbReference>
<dbReference type="InterPro" id="IPR013785">
    <property type="entry name" value="Aldolase_TIM"/>
</dbReference>
<name>A0A0W0WDP1_9GAMM</name>
<dbReference type="Proteomes" id="UP000054761">
    <property type="component" value="Unassembled WGS sequence"/>
</dbReference>
<dbReference type="OrthoDB" id="9807749at2"/>
<keyword evidence="5 9" id="KW-0963">Cytoplasm</keyword>
<dbReference type="FunFam" id="3.20.20.70:FF:000009">
    <property type="entry name" value="1-(5-phosphoribosyl)-5-[(5-phosphoribosylamino)methylideneamino] imidazole-4-carboxamide isomerase"/>
    <property type="match status" value="1"/>
</dbReference>
<evidence type="ECO:0000256" key="7">
    <source>
        <dbReference type="ARBA" id="ARBA00023102"/>
    </source>
</evidence>
<comment type="pathway">
    <text evidence="3 9 11">Amino-acid biosynthesis; L-histidine biosynthesis; L-histidine from 5-phospho-alpha-D-ribose 1-diphosphate: step 4/9.</text>
</comment>
<accession>A0A0W0WDP1</accession>
<dbReference type="Pfam" id="PF00977">
    <property type="entry name" value="His_biosynth"/>
    <property type="match status" value="1"/>
</dbReference>
<evidence type="ECO:0000256" key="1">
    <source>
        <dbReference type="ARBA" id="ARBA00000901"/>
    </source>
</evidence>
<evidence type="ECO:0000256" key="2">
    <source>
        <dbReference type="ARBA" id="ARBA00004496"/>
    </source>
</evidence>
<dbReference type="CDD" id="cd04732">
    <property type="entry name" value="HisA"/>
    <property type="match status" value="1"/>
</dbReference>
<dbReference type="EC" id="5.3.1.16" evidence="9 11"/>
<proteinExistence type="inferred from homology"/>
<dbReference type="InterPro" id="IPR006063">
    <property type="entry name" value="HisA_bact_arch"/>
</dbReference>
<dbReference type="GO" id="GO:0003949">
    <property type="term" value="F:1-(5-phosphoribosyl)-5-[(5-phosphoribosylamino)methylideneamino]imidazole-4-carboxamide isomerase activity"/>
    <property type="evidence" value="ECO:0007669"/>
    <property type="project" value="UniProtKB-UniRule"/>
</dbReference>
<dbReference type="Gene3D" id="3.20.20.70">
    <property type="entry name" value="Aldolase class I"/>
    <property type="match status" value="1"/>
</dbReference>
<organism evidence="12 13">
    <name type="scientific">Legionella israelensis</name>
    <dbReference type="NCBI Taxonomy" id="454"/>
    <lineage>
        <taxon>Bacteria</taxon>
        <taxon>Pseudomonadati</taxon>
        <taxon>Pseudomonadota</taxon>
        <taxon>Gammaproteobacteria</taxon>
        <taxon>Legionellales</taxon>
        <taxon>Legionellaceae</taxon>
        <taxon>Legionella</taxon>
    </lineage>
</organism>
<dbReference type="InterPro" id="IPR011060">
    <property type="entry name" value="RibuloseP-bd_barrel"/>
</dbReference>
<dbReference type="AlphaFoldDB" id="A0A0W0WDP1"/>
<dbReference type="RefSeq" id="WP_058501124.1">
    <property type="nucleotide sequence ID" value="NZ_CAAAJA010000035.1"/>
</dbReference>